<keyword evidence="8 17" id="KW-0808">Transferase</keyword>
<evidence type="ECO:0000313" key="19">
    <source>
        <dbReference type="EMBL" id="SEP80090.1"/>
    </source>
</evidence>
<dbReference type="GO" id="GO:0016020">
    <property type="term" value="C:membrane"/>
    <property type="evidence" value="ECO:0007669"/>
    <property type="project" value="UniProtKB-SubCell"/>
</dbReference>
<name>A0A1H9ATP8_9HYPH</name>
<protein>
    <recommendedName>
        <fullName evidence="6 16">CDP-diacylglycerol--glycerol-3-phosphate 3-phosphatidyltransferase</fullName>
        <ecNumber evidence="5 16">2.7.8.5</ecNumber>
    </recommendedName>
</protein>
<reference evidence="19 20" key="1">
    <citation type="submission" date="2016-10" db="EMBL/GenBank/DDBJ databases">
        <authorList>
            <person name="de Groot N.N."/>
        </authorList>
    </citation>
    <scope>NUCLEOTIDE SEQUENCE [LARGE SCALE GENOMIC DNA]</scope>
    <source>
        <strain evidence="19 20">A52C2</strain>
    </source>
</reference>
<evidence type="ECO:0000256" key="16">
    <source>
        <dbReference type="NCBIfam" id="TIGR00560"/>
    </source>
</evidence>
<evidence type="ECO:0000313" key="20">
    <source>
        <dbReference type="Proteomes" id="UP000199647"/>
    </source>
</evidence>
<dbReference type="PROSITE" id="PS00379">
    <property type="entry name" value="CDP_ALCOHOL_P_TRANSF"/>
    <property type="match status" value="1"/>
</dbReference>
<keyword evidence="7" id="KW-0444">Lipid biosynthesis</keyword>
<dbReference type="InterPro" id="IPR048254">
    <property type="entry name" value="CDP_ALCOHOL_P_TRANSF_CS"/>
</dbReference>
<evidence type="ECO:0000256" key="8">
    <source>
        <dbReference type="ARBA" id="ARBA00022679"/>
    </source>
</evidence>
<dbReference type="Proteomes" id="UP000199647">
    <property type="component" value="Unassembled WGS sequence"/>
</dbReference>
<dbReference type="InterPro" id="IPR050324">
    <property type="entry name" value="CDP-alcohol_PTase-I"/>
</dbReference>
<evidence type="ECO:0000256" key="6">
    <source>
        <dbReference type="ARBA" id="ARBA00014944"/>
    </source>
</evidence>
<comment type="catalytic activity">
    <reaction evidence="15">
        <text>a CDP-1,2-diacyl-sn-glycerol + sn-glycerol 3-phosphate = a 1,2-diacyl-sn-glycero-3-phospho-(1'-sn-glycero-3'-phosphate) + CMP + H(+)</text>
        <dbReference type="Rhea" id="RHEA:12593"/>
        <dbReference type="ChEBI" id="CHEBI:15378"/>
        <dbReference type="ChEBI" id="CHEBI:57597"/>
        <dbReference type="ChEBI" id="CHEBI:58332"/>
        <dbReference type="ChEBI" id="CHEBI:60110"/>
        <dbReference type="ChEBI" id="CHEBI:60377"/>
        <dbReference type="EC" id="2.7.8.5"/>
    </reaction>
</comment>
<evidence type="ECO:0000256" key="13">
    <source>
        <dbReference type="ARBA" id="ARBA00023209"/>
    </source>
</evidence>
<keyword evidence="13" id="KW-0594">Phospholipid biosynthesis</keyword>
<evidence type="ECO:0000256" key="17">
    <source>
        <dbReference type="RuleBase" id="RU003750"/>
    </source>
</evidence>
<dbReference type="STRING" id="1855383.SAMN05216548_101524"/>
<keyword evidence="14" id="KW-1208">Phospholipid metabolism</keyword>
<feature type="transmembrane region" description="Helical" evidence="18">
    <location>
        <begin position="171"/>
        <end position="192"/>
    </location>
</feature>
<sequence length="206" mass="22721">MVDDTVTQTESAMRPAPLHAFSIPNILTYGRIAASPLVGATFFVPNDWAHWIAFFIFVAASVTDYFDGYLARLWKQQSSLGRMLDPIADKLLVSVSILVLVADGMLTGWSIWAAIIVLMREVFVSGLREFLAELRVSLPVTRLAKWKTTLQLVALAALLVAPAIQGARSGMIIDLGLTFFWIAAIVTLYTGFDYFRAALKHLARTA</sequence>
<dbReference type="InterPro" id="IPR043130">
    <property type="entry name" value="CDP-OH_PTrfase_TM_dom"/>
</dbReference>
<dbReference type="PANTHER" id="PTHR14269:SF62">
    <property type="entry name" value="CDP-DIACYLGLYCEROL--GLYCEROL-3-PHOSPHATE 3-PHOSPHATIDYLTRANSFERASE 1, CHLOROPLASTIC"/>
    <property type="match status" value="1"/>
</dbReference>
<evidence type="ECO:0000256" key="15">
    <source>
        <dbReference type="ARBA" id="ARBA00048586"/>
    </source>
</evidence>
<evidence type="ECO:0000256" key="10">
    <source>
        <dbReference type="ARBA" id="ARBA00022989"/>
    </source>
</evidence>
<dbReference type="EC" id="2.7.8.5" evidence="5 16"/>
<dbReference type="InterPro" id="IPR000462">
    <property type="entry name" value="CDP-OH_P_trans"/>
</dbReference>
<keyword evidence="12 18" id="KW-0472">Membrane</keyword>
<dbReference type="EMBL" id="FOFG01000001">
    <property type="protein sequence ID" value="SEP80090.1"/>
    <property type="molecule type" value="Genomic_DNA"/>
</dbReference>
<dbReference type="Pfam" id="PF01066">
    <property type="entry name" value="CDP-OH_P_transf"/>
    <property type="match status" value="1"/>
</dbReference>
<evidence type="ECO:0000256" key="1">
    <source>
        <dbReference type="ARBA" id="ARBA00004141"/>
    </source>
</evidence>
<accession>A0A1H9ATP8</accession>
<comment type="pathway">
    <text evidence="2">Phospholipid metabolism; phosphatidylglycerol biosynthesis; phosphatidylglycerol from CDP-diacylglycerol: step 1/2.</text>
</comment>
<dbReference type="InterPro" id="IPR004570">
    <property type="entry name" value="Phosphatidylglycerol_P_synth"/>
</dbReference>
<gene>
    <name evidence="19" type="ORF">SAMN05216548_101524</name>
</gene>
<feature type="transmembrane region" description="Helical" evidence="18">
    <location>
        <begin position="48"/>
        <end position="70"/>
    </location>
</feature>
<comment type="subcellular location">
    <subcellularLocation>
        <location evidence="1">Membrane</location>
        <topology evidence="1">Multi-pass membrane protein</topology>
    </subcellularLocation>
</comment>
<proteinExistence type="inferred from homology"/>
<dbReference type="NCBIfam" id="TIGR00560">
    <property type="entry name" value="pgsA"/>
    <property type="match status" value="1"/>
</dbReference>
<keyword evidence="20" id="KW-1185">Reference proteome</keyword>
<dbReference type="GO" id="GO:0046474">
    <property type="term" value="P:glycerophospholipid biosynthetic process"/>
    <property type="evidence" value="ECO:0007669"/>
    <property type="project" value="TreeGrafter"/>
</dbReference>
<dbReference type="AlphaFoldDB" id="A0A1H9ATP8"/>
<dbReference type="PANTHER" id="PTHR14269">
    <property type="entry name" value="CDP-DIACYLGLYCEROL--GLYCEROL-3-PHOSPHATE 3-PHOSPHATIDYLTRANSFERASE-RELATED"/>
    <property type="match status" value="1"/>
</dbReference>
<keyword evidence="11" id="KW-0443">Lipid metabolism</keyword>
<evidence type="ECO:0000256" key="4">
    <source>
        <dbReference type="ARBA" id="ARBA00010441"/>
    </source>
</evidence>
<evidence type="ECO:0000256" key="12">
    <source>
        <dbReference type="ARBA" id="ARBA00023136"/>
    </source>
</evidence>
<evidence type="ECO:0000256" key="9">
    <source>
        <dbReference type="ARBA" id="ARBA00022692"/>
    </source>
</evidence>
<evidence type="ECO:0000256" key="18">
    <source>
        <dbReference type="SAM" id="Phobius"/>
    </source>
</evidence>
<keyword evidence="9 18" id="KW-0812">Transmembrane</keyword>
<keyword evidence="10 18" id="KW-1133">Transmembrane helix</keyword>
<evidence type="ECO:0000256" key="11">
    <source>
        <dbReference type="ARBA" id="ARBA00023098"/>
    </source>
</evidence>
<feature type="transmembrane region" description="Helical" evidence="18">
    <location>
        <begin position="91"/>
        <end position="119"/>
    </location>
</feature>
<dbReference type="GO" id="GO:0008444">
    <property type="term" value="F:CDP-diacylglycerol-glycerol-3-phosphate 3-phosphatidyltransferase activity"/>
    <property type="evidence" value="ECO:0007669"/>
    <property type="project" value="UniProtKB-UniRule"/>
</dbReference>
<dbReference type="PIRSF" id="PIRSF000847">
    <property type="entry name" value="Phos_ph_gly_syn"/>
    <property type="match status" value="1"/>
</dbReference>
<evidence type="ECO:0000256" key="7">
    <source>
        <dbReference type="ARBA" id="ARBA00022516"/>
    </source>
</evidence>
<comment type="similarity">
    <text evidence="4 17">Belongs to the CDP-alcohol phosphatidyltransferase class-I family.</text>
</comment>
<evidence type="ECO:0000256" key="3">
    <source>
        <dbReference type="ARBA" id="ARBA00005189"/>
    </source>
</evidence>
<comment type="pathway">
    <text evidence="3">Lipid metabolism.</text>
</comment>
<evidence type="ECO:0000256" key="2">
    <source>
        <dbReference type="ARBA" id="ARBA00005042"/>
    </source>
</evidence>
<evidence type="ECO:0000256" key="14">
    <source>
        <dbReference type="ARBA" id="ARBA00023264"/>
    </source>
</evidence>
<organism evidence="19 20">
    <name type="scientific">Faunimonas pinastri</name>
    <dbReference type="NCBI Taxonomy" id="1855383"/>
    <lineage>
        <taxon>Bacteria</taxon>
        <taxon>Pseudomonadati</taxon>
        <taxon>Pseudomonadota</taxon>
        <taxon>Alphaproteobacteria</taxon>
        <taxon>Hyphomicrobiales</taxon>
        <taxon>Afifellaceae</taxon>
        <taxon>Faunimonas</taxon>
    </lineage>
</organism>
<evidence type="ECO:0000256" key="5">
    <source>
        <dbReference type="ARBA" id="ARBA00013170"/>
    </source>
</evidence>
<dbReference type="Gene3D" id="1.20.120.1760">
    <property type="match status" value="1"/>
</dbReference>